<organism evidence="1 2">
    <name type="scientific">Streptomyces nigrescens</name>
    <dbReference type="NCBI Taxonomy" id="1920"/>
    <lineage>
        <taxon>Bacteria</taxon>
        <taxon>Bacillati</taxon>
        <taxon>Actinomycetota</taxon>
        <taxon>Actinomycetes</taxon>
        <taxon>Kitasatosporales</taxon>
        <taxon>Streptomycetaceae</taxon>
        <taxon>Streptomyces</taxon>
    </lineage>
</organism>
<name>A0A640THW4_STRNI</name>
<protein>
    <submittedName>
        <fullName evidence="1">Uncharacterized protein</fullName>
    </submittedName>
</protein>
<accession>A0A640THW4</accession>
<sequence length="114" mass="12253">MGELVPHPRPAAGAVRIVRVVMPVAVRVVMPVAGPVTVPVTVRSVIRVVVGGLLRVMGARGLLGLVPVRVRIALYVIRDMRMAMAVHVIMAVRVSAIVCHMAYRGTPIRLQLPP</sequence>
<evidence type="ECO:0000313" key="2">
    <source>
        <dbReference type="Proteomes" id="UP000429552"/>
    </source>
</evidence>
<comment type="caution">
    <text evidence="1">The sequence shown here is derived from an EMBL/GenBank/DDBJ whole genome shotgun (WGS) entry which is preliminary data.</text>
</comment>
<reference evidence="1 2" key="1">
    <citation type="submission" date="2019-12" db="EMBL/GenBank/DDBJ databases">
        <title>Whole genome shotgun sequence of Streptomyces libani subsp. libani NBRC 13452.</title>
        <authorList>
            <person name="Ichikawa N."/>
            <person name="Kimura A."/>
            <person name="Kitahashi Y."/>
            <person name="Komaki H."/>
            <person name="Tamura T."/>
        </authorList>
    </citation>
    <scope>NUCLEOTIDE SEQUENCE [LARGE SCALE GENOMIC DNA]</scope>
    <source>
        <strain evidence="1 2">NBRC 13452</strain>
    </source>
</reference>
<proteinExistence type="predicted"/>
<dbReference type="Proteomes" id="UP000429552">
    <property type="component" value="Unassembled WGS sequence"/>
</dbReference>
<dbReference type="RefSeq" id="WP_159487117.1">
    <property type="nucleotide sequence ID" value="NZ_BLIP01000001.1"/>
</dbReference>
<dbReference type="AlphaFoldDB" id="A0A640THW4"/>
<evidence type="ECO:0000313" key="1">
    <source>
        <dbReference type="EMBL" id="GFE23159.1"/>
    </source>
</evidence>
<gene>
    <name evidence="1" type="ORF">Sliba_36120</name>
</gene>
<dbReference type="EMBL" id="BLIP01000001">
    <property type="protein sequence ID" value="GFE23159.1"/>
    <property type="molecule type" value="Genomic_DNA"/>
</dbReference>